<gene>
    <name evidence="1" type="ORF">ATY39_13010</name>
</gene>
<reference evidence="1 2" key="1">
    <citation type="journal article" date="2016" name="Genome Announc.">
        <title>Whole-Genome Sequence of Rummeliibacillus stabekisii Strain PP9 Isolated from Antarctic Soil.</title>
        <authorList>
            <person name="da Mota F.F."/>
            <person name="Vollu R.E."/>
            <person name="Jurelevicius D."/>
            <person name="Seldin L."/>
        </authorList>
    </citation>
    <scope>NUCLEOTIDE SEQUENCE [LARGE SCALE GENOMIC DNA]</scope>
    <source>
        <strain evidence="1 2">PP9</strain>
    </source>
</reference>
<dbReference type="KEGG" id="rst:ATY39_13010"/>
<name>A0A143HFJ4_9BACL</name>
<organism evidence="1 2">
    <name type="scientific">Rummeliibacillus stabekisii</name>
    <dbReference type="NCBI Taxonomy" id="241244"/>
    <lineage>
        <taxon>Bacteria</taxon>
        <taxon>Bacillati</taxon>
        <taxon>Bacillota</taxon>
        <taxon>Bacilli</taxon>
        <taxon>Bacillales</taxon>
        <taxon>Caryophanaceae</taxon>
        <taxon>Rummeliibacillus</taxon>
    </lineage>
</organism>
<protein>
    <submittedName>
        <fullName evidence="1">Uncharacterized protein</fullName>
    </submittedName>
</protein>
<reference evidence="2" key="2">
    <citation type="submission" date="2016-03" db="EMBL/GenBank/DDBJ databases">
        <authorList>
            <person name="Ploux O."/>
        </authorList>
    </citation>
    <scope>NUCLEOTIDE SEQUENCE [LARGE SCALE GENOMIC DNA]</scope>
    <source>
        <strain evidence="2">PP9</strain>
    </source>
</reference>
<evidence type="ECO:0000313" key="1">
    <source>
        <dbReference type="EMBL" id="AMX00247.1"/>
    </source>
</evidence>
<dbReference type="Proteomes" id="UP000076021">
    <property type="component" value="Chromosome"/>
</dbReference>
<keyword evidence="2" id="KW-1185">Reference proteome</keyword>
<accession>A0A143HFJ4</accession>
<proteinExistence type="predicted"/>
<dbReference type="RefSeq" id="WP_066790425.1">
    <property type="nucleotide sequence ID" value="NZ_BJVD01000007.1"/>
</dbReference>
<dbReference type="AlphaFoldDB" id="A0A143HFJ4"/>
<dbReference type="EMBL" id="CP014806">
    <property type="protein sequence ID" value="AMX00247.1"/>
    <property type="molecule type" value="Genomic_DNA"/>
</dbReference>
<dbReference type="OrthoDB" id="2455584at2"/>
<evidence type="ECO:0000313" key="2">
    <source>
        <dbReference type="Proteomes" id="UP000076021"/>
    </source>
</evidence>
<sequence>MLKGLPFYVVLIAIGSLSITFAVTRDIPMKMQWVLLIGGTLINIISLIALMIFLAKSDRQPK</sequence>